<comment type="caution">
    <text evidence="1">The sequence shown here is derived from an EMBL/GenBank/DDBJ whole genome shotgun (WGS) entry which is preliminary data.</text>
</comment>
<organism evidence="1 2">
    <name type="scientific">Liquorilactobacillus capillatus DSM 19910</name>
    <dbReference type="NCBI Taxonomy" id="1423731"/>
    <lineage>
        <taxon>Bacteria</taxon>
        <taxon>Bacillati</taxon>
        <taxon>Bacillota</taxon>
        <taxon>Bacilli</taxon>
        <taxon>Lactobacillales</taxon>
        <taxon>Lactobacillaceae</taxon>
        <taxon>Liquorilactobacillus</taxon>
    </lineage>
</organism>
<proteinExistence type="predicted"/>
<protein>
    <submittedName>
        <fullName evidence="1">Uncharacterized protein</fullName>
    </submittedName>
</protein>
<name>A0A0R1M983_9LACO</name>
<keyword evidence="2" id="KW-1185">Reference proteome</keyword>
<accession>A0A0R1M983</accession>
<dbReference type="Proteomes" id="UP000051621">
    <property type="component" value="Unassembled WGS sequence"/>
</dbReference>
<dbReference type="AlphaFoldDB" id="A0A0R1M983"/>
<sequence length="80" mass="9363">MFSKIKKHKIYRRIFVKGSGFSFAAVDDFKDNPINKAIAQLKRINGTSFNIELSMVRESKEKSLDQKQIRKLIDEILILY</sequence>
<evidence type="ECO:0000313" key="1">
    <source>
        <dbReference type="EMBL" id="KRL01354.1"/>
    </source>
</evidence>
<dbReference type="OrthoDB" id="2963954at2"/>
<evidence type="ECO:0000313" key="2">
    <source>
        <dbReference type="Proteomes" id="UP000051621"/>
    </source>
</evidence>
<gene>
    <name evidence="1" type="ORF">FC81_GL001499</name>
</gene>
<dbReference type="PATRIC" id="fig|1423731.3.peg.1540"/>
<reference evidence="1 2" key="1">
    <citation type="journal article" date="2015" name="Genome Announc.">
        <title>Expanding the biotechnology potential of lactobacilli through comparative genomics of 213 strains and associated genera.</title>
        <authorList>
            <person name="Sun Z."/>
            <person name="Harris H.M."/>
            <person name="McCann A."/>
            <person name="Guo C."/>
            <person name="Argimon S."/>
            <person name="Zhang W."/>
            <person name="Yang X."/>
            <person name="Jeffery I.B."/>
            <person name="Cooney J.C."/>
            <person name="Kagawa T.F."/>
            <person name="Liu W."/>
            <person name="Song Y."/>
            <person name="Salvetti E."/>
            <person name="Wrobel A."/>
            <person name="Rasinkangas P."/>
            <person name="Parkhill J."/>
            <person name="Rea M.C."/>
            <person name="O'Sullivan O."/>
            <person name="Ritari J."/>
            <person name="Douillard F.P."/>
            <person name="Paul Ross R."/>
            <person name="Yang R."/>
            <person name="Briner A.E."/>
            <person name="Felis G.E."/>
            <person name="de Vos W.M."/>
            <person name="Barrangou R."/>
            <person name="Klaenhammer T.R."/>
            <person name="Caufield P.W."/>
            <person name="Cui Y."/>
            <person name="Zhang H."/>
            <person name="O'Toole P.W."/>
        </authorList>
    </citation>
    <scope>NUCLEOTIDE SEQUENCE [LARGE SCALE GENOMIC DNA]</scope>
    <source>
        <strain evidence="1 2">DSM 19910</strain>
    </source>
</reference>
<dbReference type="EMBL" id="AZEF01000027">
    <property type="protein sequence ID" value="KRL01354.1"/>
    <property type="molecule type" value="Genomic_DNA"/>
</dbReference>